<dbReference type="InterPro" id="IPR037481">
    <property type="entry name" value="LacX"/>
</dbReference>
<dbReference type="Proteomes" id="UP000003844">
    <property type="component" value="Unassembled WGS sequence"/>
</dbReference>
<dbReference type="RefSeq" id="WP_006987351.1">
    <property type="nucleotide sequence ID" value="NZ_JH594605.1"/>
</dbReference>
<keyword evidence="3" id="KW-0106">Calcium</keyword>
<dbReference type="SUPFAM" id="SSF74650">
    <property type="entry name" value="Galactose mutarotase-like"/>
    <property type="match status" value="1"/>
</dbReference>
<dbReference type="GO" id="GO:0030246">
    <property type="term" value="F:carbohydrate binding"/>
    <property type="evidence" value="ECO:0007669"/>
    <property type="project" value="InterPro"/>
</dbReference>
<proteinExistence type="predicted"/>
<keyword evidence="5" id="KW-1185">Reference proteome</keyword>
<dbReference type="STRING" id="865937.Gilli_0311"/>
<dbReference type="GO" id="GO:0005975">
    <property type="term" value="P:carbohydrate metabolic process"/>
    <property type="evidence" value="ECO:0007669"/>
    <property type="project" value="InterPro"/>
</dbReference>
<dbReference type="CDD" id="cd09024">
    <property type="entry name" value="Aldose_epim_lacX"/>
    <property type="match status" value="1"/>
</dbReference>
<name>H2BRE0_GILLR</name>
<dbReference type="OrthoDB" id="9795355at2"/>
<evidence type="ECO:0000256" key="1">
    <source>
        <dbReference type="ARBA" id="ARBA00001913"/>
    </source>
</evidence>
<evidence type="ECO:0000313" key="5">
    <source>
        <dbReference type="Proteomes" id="UP000003844"/>
    </source>
</evidence>
<dbReference type="InterPro" id="IPR011013">
    <property type="entry name" value="Gal_mutarotase_sf_dom"/>
</dbReference>
<organism evidence="4 5">
    <name type="scientific">Gillisia limnaea (strain DSM 15749 / LMG 21470 / R-8282)</name>
    <dbReference type="NCBI Taxonomy" id="865937"/>
    <lineage>
        <taxon>Bacteria</taxon>
        <taxon>Pseudomonadati</taxon>
        <taxon>Bacteroidota</taxon>
        <taxon>Flavobacteriia</taxon>
        <taxon>Flavobacteriales</taxon>
        <taxon>Flavobacteriaceae</taxon>
        <taxon>Gillisia</taxon>
    </lineage>
</organism>
<dbReference type="EMBL" id="JH594605">
    <property type="protein sequence ID" value="EHQ04459.1"/>
    <property type="molecule type" value="Genomic_DNA"/>
</dbReference>
<dbReference type="Gene3D" id="2.70.98.10">
    <property type="match status" value="1"/>
</dbReference>
<evidence type="ECO:0000313" key="4">
    <source>
        <dbReference type="EMBL" id="EHQ04459.1"/>
    </source>
</evidence>
<dbReference type="HOGENOM" id="CLU_057834_1_0_10"/>
<evidence type="ECO:0000256" key="2">
    <source>
        <dbReference type="ARBA" id="ARBA00011245"/>
    </source>
</evidence>
<evidence type="ECO:0000256" key="3">
    <source>
        <dbReference type="ARBA" id="ARBA00022837"/>
    </source>
</evidence>
<accession>H2BRE0</accession>
<dbReference type="Pfam" id="PF01263">
    <property type="entry name" value="Aldose_epim"/>
    <property type="match status" value="1"/>
</dbReference>
<reference evidence="5" key="1">
    <citation type="journal article" date="2012" name="Stand. Genomic Sci.">
        <title>Genome sequence of the Antarctic rhodopsins-containing flavobacterium Gillisia limnaea type strain (R-8282(T)).</title>
        <authorList>
            <person name="Riedel T."/>
            <person name="Held B."/>
            <person name="Nolan M."/>
            <person name="Lucas S."/>
            <person name="Lapidus A."/>
            <person name="Tice H."/>
            <person name="Del Rio T.G."/>
            <person name="Cheng J.F."/>
            <person name="Han C."/>
            <person name="Tapia R."/>
            <person name="Goodwin L.A."/>
            <person name="Pitluck S."/>
            <person name="Liolios K."/>
            <person name="Mavromatis K."/>
            <person name="Pagani I."/>
            <person name="Ivanova N."/>
            <person name="Mikhailova N."/>
            <person name="Pati A."/>
            <person name="Chen A."/>
            <person name="Palaniappan K."/>
            <person name="Land M."/>
            <person name="Rohde M."/>
            <person name="Tindall B.J."/>
            <person name="Detter J.C."/>
            <person name="Goker M."/>
            <person name="Bristow J."/>
            <person name="Eisen J.A."/>
            <person name="Markowitz V."/>
            <person name="Hugenholtz P."/>
            <person name="Kyrpides N.C."/>
            <person name="Klenk H.P."/>
            <person name="Woyke T."/>
        </authorList>
    </citation>
    <scope>NUCLEOTIDE SEQUENCE [LARGE SCALE GENOMIC DNA]</scope>
    <source>
        <strain evidence="5">DSM 15749 / LMG 21470 / R-8282</strain>
    </source>
</reference>
<dbReference type="InterPro" id="IPR008183">
    <property type="entry name" value="Aldose_1/G6P_1-epimerase"/>
</dbReference>
<dbReference type="GO" id="GO:0016853">
    <property type="term" value="F:isomerase activity"/>
    <property type="evidence" value="ECO:0007669"/>
    <property type="project" value="InterPro"/>
</dbReference>
<dbReference type="AlphaFoldDB" id="H2BRE0"/>
<gene>
    <name evidence="4" type="ORF">Gilli_0311</name>
</gene>
<protein>
    <submittedName>
        <fullName evidence="4">Aldose 1-epimerase</fullName>
    </submittedName>
</protein>
<dbReference type="InterPro" id="IPR014718">
    <property type="entry name" value="GH-type_carb-bd"/>
</dbReference>
<comment type="cofactor">
    <cofactor evidence="1">
        <name>Ca(2+)</name>
        <dbReference type="ChEBI" id="CHEBI:29108"/>
    </cofactor>
</comment>
<dbReference type="eggNOG" id="COG2017">
    <property type="taxonomic scope" value="Bacteria"/>
</dbReference>
<comment type="subunit">
    <text evidence="2">Monomer.</text>
</comment>
<sequence>MYQIQNDFLSVGVLSKGAELCSIKNLQTDKEYIWQANPEIWNSHAPNLFPIIGALKNGEFHYNNRRYQLPKHGIVRNNSDIKLKEQKPDFLIFNLKYSDETLKNYPFKFNLEIKFELKEKTLRVSHKISNLDEKPMYFSVGGHPAFNAPLYERETYEDYYLEFDQNQDLNTNLLNKDGLISSETVAVIRDDNKIQLHRNLFDKDALIFKNIESKEVALKSKKSGTVLTVEYNDFKDLGIWAKPGAPYVCIEPWIGYADVEGTTQDLKTKEGIMELMPSKTFDASYVITIA</sequence>